<dbReference type="Proteomes" id="UP001233360">
    <property type="component" value="Unassembled WGS sequence"/>
</dbReference>
<evidence type="ECO:0000313" key="1">
    <source>
        <dbReference type="EMBL" id="MDQ1209355.1"/>
    </source>
</evidence>
<accession>A0ABU0UXS1</accession>
<protein>
    <submittedName>
        <fullName evidence="1">Uncharacterized protein</fullName>
    </submittedName>
</protein>
<comment type="caution">
    <text evidence="1">The sequence shown here is derived from an EMBL/GenBank/DDBJ whole genome shotgun (WGS) entry which is preliminary data.</text>
</comment>
<gene>
    <name evidence="1" type="ORF">QE380_002278</name>
</gene>
<name>A0ABU0UXS1_ACIBI</name>
<sequence length="268" mass="31570">MTIGDKKFPVAFKSYCRTLNLAVKISRLGAGRYGQEDKVVWASILFTKLCTTGRSLRKLLDHDVSKEYKSDWDYASAFSLTRNLMECYQTLFYLCFDNVSEEELKARKALFNVHDYYSRKQFFSFVSEIHNIQKEDFEIEKLVLDQLENSIFFKSLDEKDRGKYLKGKNAFFISREDIEEREGMNKNDFRYWYKLLSSNVHSFPMGFFRMIDGDRGTGVHSEVEEKYSAVALELAESYLVRGCYNMLSFFPDILEKMSPQEKKLLYIE</sequence>
<organism evidence="1 2">
    <name type="scientific">Acinetobacter baylyi</name>
    <dbReference type="NCBI Taxonomy" id="202950"/>
    <lineage>
        <taxon>Bacteria</taxon>
        <taxon>Pseudomonadati</taxon>
        <taxon>Pseudomonadota</taxon>
        <taxon>Gammaproteobacteria</taxon>
        <taxon>Moraxellales</taxon>
        <taxon>Moraxellaceae</taxon>
        <taxon>Acinetobacter</taxon>
    </lineage>
</organism>
<dbReference type="RefSeq" id="WP_200461942.1">
    <property type="nucleotide sequence ID" value="NZ_JAUTBK010000002.1"/>
</dbReference>
<reference evidence="1 2" key="1">
    <citation type="submission" date="2023-07" db="EMBL/GenBank/DDBJ databases">
        <title>Functional and genomic diversity of the sorghum phyllosphere microbiome.</title>
        <authorList>
            <person name="Shade A."/>
        </authorList>
    </citation>
    <scope>NUCLEOTIDE SEQUENCE [LARGE SCALE GENOMIC DNA]</scope>
    <source>
        <strain evidence="1 2">SORGH_AS_0887</strain>
    </source>
</reference>
<dbReference type="EMBL" id="JAUTBK010000002">
    <property type="protein sequence ID" value="MDQ1209355.1"/>
    <property type="molecule type" value="Genomic_DNA"/>
</dbReference>
<keyword evidence="2" id="KW-1185">Reference proteome</keyword>
<dbReference type="Pfam" id="PF18928">
    <property type="entry name" value="DUF5677"/>
    <property type="match status" value="1"/>
</dbReference>
<dbReference type="InterPro" id="IPR043733">
    <property type="entry name" value="DUF5677"/>
</dbReference>
<evidence type="ECO:0000313" key="2">
    <source>
        <dbReference type="Proteomes" id="UP001233360"/>
    </source>
</evidence>
<proteinExistence type="predicted"/>